<dbReference type="EMBL" id="FWXZ01000005">
    <property type="protein sequence ID" value="SMC76321.1"/>
    <property type="molecule type" value="Genomic_DNA"/>
</dbReference>
<name>A0AC61PNE3_9FIRM</name>
<evidence type="ECO:0000313" key="1">
    <source>
        <dbReference type="EMBL" id="SMC76321.1"/>
    </source>
</evidence>
<comment type="caution">
    <text evidence="1">The sequence shown here is derived from an EMBL/GenBank/DDBJ whole genome shotgun (WGS) entry which is preliminary data.</text>
</comment>
<organism evidence="1 2">
    <name type="scientific">Aristaeella lactis</name>
    <dbReference type="NCBI Taxonomy" id="3046383"/>
    <lineage>
        <taxon>Bacteria</taxon>
        <taxon>Bacillati</taxon>
        <taxon>Bacillota</taxon>
        <taxon>Clostridia</taxon>
        <taxon>Eubacteriales</taxon>
        <taxon>Aristaeellaceae</taxon>
        <taxon>Aristaeella</taxon>
    </lineage>
</organism>
<reference evidence="1" key="1">
    <citation type="submission" date="2017-04" db="EMBL/GenBank/DDBJ databases">
        <authorList>
            <person name="Varghese N."/>
            <person name="Submissions S."/>
        </authorList>
    </citation>
    <scope>NUCLEOTIDE SEQUENCE</scope>
    <source>
        <strain evidence="1">WTE2008</strain>
    </source>
</reference>
<gene>
    <name evidence="1" type="ORF">SAMN06297397_2364</name>
</gene>
<proteinExistence type="predicted"/>
<keyword evidence="1" id="KW-0808">Transferase</keyword>
<evidence type="ECO:0000313" key="2">
    <source>
        <dbReference type="Proteomes" id="UP000192328"/>
    </source>
</evidence>
<dbReference type="Proteomes" id="UP000192328">
    <property type="component" value="Unassembled WGS sequence"/>
</dbReference>
<accession>A0AC61PNE3</accession>
<protein>
    <submittedName>
        <fullName evidence="1">Phosphoglycerol transferase MdoB</fullName>
    </submittedName>
</protein>
<keyword evidence="2" id="KW-1185">Reference proteome</keyword>
<sequence length="689" mass="77686">MKKNSRLSFHTILPGLFCAFVLFVFAPVDMYLSTADELWFSLKDLIPWLLIFAAVTFAGITLLCCILPKKLSVIFRAGVYACSFLLWLQGNVLITDYGTLDGEKVHWAEYRVPGILNALIWIAVIALFIFLMLRLRKKFRGVVEAAACILLATQIVTLGVLLIRQPQKAEQQGDRYLSRENEFVISPEENTLVFVLDCFDGNLMTTLLEEYPEDTSEKFPDFTFYPDTVAAAARTKYAIPFILTGDTNREEQSYNEYLSKAYGASPLMQELATGKYSTGFYTIQQYMDLSRDDAVENIYDGTPKPLSLFGLTKQFMKLVAFRYAPSILAPNFWMYTGDFEYWKNTDANAGYRIDDDMFFMQLLEEGLKAEAKKPAFRFYHLKGAHSPYILDRKAAPVDEEGGTEEEQALGALYIVTEYMRQLKDLGLYDRATVIVMADHGYGAHSNMEHCPLFMVKLPGESHDFKVSDMPFSQASMADLLTHAVKGQLTSLEAWRSEGKRYFYSSREHEGIIDLSEYVIDSPGIGKDVEPTGVVYHGDTLNRSRDYTLGTVLYFNGRDTGRSCIVSGFSANEGYYTWTSGHDAEMLFEFTETPLGDLEMLLDHGTFNGEQTVEVWVNEEKIETYYAYGEGYYSVAIPAGMTDGNVLRVRLHLPDANSPLALGTGDDGRLLGLSMKSIVIREREAAEAAR</sequence>